<feature type="transmembrane region" description="Helical" evidence="1">
    <location>
        <begin position="322"/>
        <end position="343"/>
    </location>
</feature>
<dbReference type="InterPro" id="IPR011642">
    <property type="entry name" value="Gate_dom"/>
</dbReference>
<comment type="caution">
    <text evidence="3">The sequence shown here is derived from an EMBL/GenBank/DDBJ whole genome shotgun (WGS) entry which is preliminary data.</text>
</comment>
<evidence type="ECO:0000313" key="3">
    <source>
        <dbReference type="EMBL" id="MFC4387299.1"/>
    </source>
</evidence>
<organism evidence="3 4">
    <name type="scientific">Gracilibacillus marinus</name>
    <dbReference type="NCBI Taxonomy" id="630535"/>
    <lineage>
        <taxon>Bacteria</taxon>
        <taxon>Bacillati</taxon>
        <taxon>Bacillota</taxon>
        <taxon>Bacilli</taxon>
        <taxon>Bacillales</taxon>
        <taxon>Bacillaceae</taxon>
        <taxon>Gracilibacillus</taxon>
    </lineage>
</organism>
<feature type="transmembrane region" description="Helical" evidence="1">
    <location>
        <begin position="374"/>
        <end position="393"/>
    </location>
</feature>
<feature type="domain" description="Nucleoside transporter/FeoB GTPase Gate" evidence="2">
    <location>
        <begin position="41"/>
        <end position="139"/>
    </location>
</feature>
<reference evidence="4" key="1">
    <citation type="journal article" date="2019" name="Int. J. Syst. Evol. Microbiol.">
        <title>The Global Catalogue of Microorganisms (GCM) 10K type strain sequencing project: providing services to taxonomists for standard genome sequencing and annotation.</title>
        <authorList>
            <consortium name="The Broad Institute Genomics Platform"/>
            <consortium name="The Broad Institute Genome Sequencing Center for Infectious Disease"/>
            <person name="Wu L."/>
            <person name="Ma J."/>
        </authorList>
    </citation>
    <scope>NUCLEOTIDE SEQUENCE [LARGE SCALE GENOMIC DNA]</scope>
    <source>
        <strain evidence="4">KACC 14058</strain>
    </source>
</reference>
<keyword evidence="4" id="KW-1185">Reference proteome</keyword>
<accession>A0ABV8VS56</accession>
<name>A0ABV8VS56_9BACI</name>
<feature type="transmembrane region" description="Helical" evidence="1">
    <location>
        <begin position="213"/>
        <end position="233"/>
    </location>
</feature>
<proteinExistence type="predicted"/>
<keyword evidence="1" id="KW-1133">Transmembrane helix</keyword>
<dbReference type="InterPro" id="IPR014226">
    <property type="entry name" value="Spore_IM_YlbJ"/>
</dbReference>
<feature type="transmembrane region" description="Helical" evidence="1">
    <location>
        <begin position="120"/>
        <end position="142"/>
    </location>
</feature>
<dbReference type="EMBL" id="JBHSDV010000001">
    <property type="protein sequence ID" value="MFC4387299.1"/>
    <property type="molecule type" value="Genomic_DNA"/>
</dbReference>
<protein>
    <submittedName>
        <fullName evidence="3">Sporulation integral membrane protein YlbJ</fullName>
    </submittedName>
</protein>
<evidence type="ECO:0000259" key="2">
    <source>
        <dbReference type="Pfam" id="PF07670"/>
    </source>
</evidence>
<keyword evidence="1" id="KW-0812">Transmembrane</keyword>
<feature type="transmembrane region" description="Helical" evidence="1">
    <location>
        <begin position="148"/>
        <end position="168"/>
    </location>
</feature>
<dbReference type="RefSeq" id="WP_390196938.1">
    <property type="nucleotide sequence ID" value="NZ_JBHSDV010000001.1"/>
</dbReference>
<dbReference type="Proteomes" id="UP001595880">
    <property type="component" value="Unassembled WGS sequence"/>
</dbReference>
<gene>
    <name evidence="3" type="primary">ylbJ</name>
    <name evidence="3" type="ORF">ACFOZ1_05685</name>
</gene>
<feature type="transmembrane region" description="Helical" evidence="1">
    <location>
        <begin position="36"/>
        <end position="66"/>
    </location>
</feature>
<evidence type="ECO:0000313" key="4">
    <source>
        <dbReference type="Proteomes" id="UP001595880"/>
    </source>
</evidence>
<dbReference type="NCBIfam" id="TIGR02871">
    <property type="entry name" value="spore_ylbJ"/>
    <property type="match status" value="1"/>
</dbReference>
<evidence type="ECO:0000256" key="1">
    <source>
        <dbReference type="SAM" id="Phobius"/>
    </source>
</evidence>
<feature type="transmembrane region" description="Helical" evidence="1">
    <location>
        <begin position="285"/>
        <end position="310"/>
    </location>
</feature>
<feature type="domain" description="Nucleoside transporter/FeoB GTPase Gate" evidence="2">
    <location>
        <begin position="217"/>
        <end position="311"/>
    </location>
</feature>
<keyword evidence="1" id="KW-0472">Membrane</keyword>
<dbReference type="Pfam" id="PF07670">
    <property type="entry name" value="Gate"/>
    <property type="match status" value="2"/>
</dbReference>
<feature type="transmembrane region" description="Helical" evidence="1">
    <location>
        <begin position="6"/>
        <end position="24"/>
    </location>
</feature>
<feature type="transmembrane region" description="Helical" evidence="1">
    <location>
        <begin position="78"/>
        <end position="99"/>
    </location>
</feature>
<sequence length="398" mass="44824">MNQKFISLLYAICIFFIAFSIIYFPQSVLSASKRGLEMWATVVFPSLLPFFIIAELFIAFGIVHFIGVLFEPIMRPLFNVPGVGGFVWAMGMASGYPAGAKFTARLRQENQLTKIEAERLVSFTNASNPLFIIGAVSIGFFYDQQLGILLAITHYLSNFFVGLCMRFYKKEKKISVNKSKLSFKKAFTLLHEIRIKDNRPLGKKLGDAITQSIHTLLLIGGFIVLFSVLTTVLKEIHLTEIVSSLFANTLPLIHLPQEFAVPLFTGLFEITIGAQELSTITSQHVLFYAIILSFILGFNGLSVQAQVASILAETDIQFYPYFIARILHGTIAATLVTILYPILYVSKESHTTIATQENHIENTYFQIFVQYDQLNIMITIICLLLYVILILNMKELKL</sequence>